<dbReference type="Proteomes" id="UP000593576">
    <property type="component" value="Unassembled WGS sequence"/>
</dbReference>
<sequence>MFESALYYKDVLDYWGQRDKDYLIFTLSYEEWRNVTILCKIFKVFYDVTCVFFGSKYPTTNLYFKRVWKIHKVLIDTIKDPCYKFNYVQYCFITIYGAHASNFAQSILNNLKLLFDEYVKNSKSTSFSLAGSSNISDNNPIDSSLYQFNVNRVDLEGDYDE</sequence>
<dbReference type="OrthoDB" id="1165645at2759"/>
<dbReference type="SUPFAM" id="SSF53098">
    <property type="entry name" value="Ribonuclease H-like"/>
    <property type="match status" value="1"/>
</dbReference>
<gene>
    <name evidence="1" type="ORF">Goshw_015823</name>
</gene>
<evidence type="ECO:0008006" key="3">
    <source>
        <dbReference type="Google" id="ProtNLM"/>
    </source>
</evidence>
<accession>A0A7J9MDT3</accession>
<dbReference type="PANTHER" id="PTHR23272:SF189">
    <property type="entry name" value="ZINC FINGER BED DOMAIN-CONTAINING PROTEIN RICESLEEPER 1-LIKE"/>
    <property type="match status" value="1"/>
</dbReference>
<keyword evidence="2" id="KW-1185">Reference proteome</keyword>
<dbReference type="EMBL" id="JABFAF010000010">
    <property type="protein sequence ID" value="MBA0868579.1"/>
    <property type="molecule type" value="Genomic_DNA"/>
</dbReference>
<protein>
    <recommendedName>
        <fullName evidence="3">hAT-like transposase RNase-H fold domain-containing protein</fullName>
    </recommendedName>
</protein>
<dbReference type="PANTHER" id="PTHR23272">
    <property type="entry name" value="BED FINGER-RELATED"/>
    <property type="match status" value="1"/>
</dbReference>
<organism evidence="1 2">
    <name type="scientific">Gossypium schwendimanii</name>
    <name type="common">Cotton</name>
    <dbReference type="NCBI Taxonomy" id="34291"/>
    <lineage>
        <taxon>Eukaryota</taxon>
        <taxon>Viridiplantae</taxon>
        <taxon>Streptophyta</taxon>
        <taxon>Embryophyta</taxon>
        <taxon>Tracheophyta</taxon>
        <taxon>Spermatophyta</taxon>
        <taxon>Magnoliopsida</taxon>
        <taxon>eudicotyledons</taxon>
        <taxon>Gunneridae</taxon>
        <taxon>Pentapetalae</taxon>
        <taxon>rosids</taxon>
        <taxon>malvids</taxon>
        <taxon>Malvales</taxon>
        <taxon>Malvaceae</taxon>
        <taxon>Malvoideae</taxon>
        <taxon>Gossypium</taxon>
    </lineage>
</organism>
<name>A0A7J9MDT3_GOSSC</name>
<comment type="caution">
    <text evidence="1">The sequence shown here is derived from an EMBL/GenBank/DDBJ whole genome shotgun (WGS) entry which is preliminary data.</text>
</comment>
<dbReference type="AlphaFoldDB" id="A0A7J9MDT3"/>
<reference evidence="1 2" key="1">
    <citation type="journal article" date="2019" name="Genome Biol. Evol.">
        <title>Insights into the evolution of the New World diploid cottons (Gossypium, subgenus Houzingenia) based on genome sequencing.</title>
        <authorList>
            <person name="Grover C.E."/>
            <person name="Arick M.A. 2nd"/>
            <person name="Thrash A."/>
            <person name="Conover J.L."/>
            <person name="Sanders W.S."/>
            <person name="Peterson D.G."/>
            <person name="Frelichowski J.E."/>
            <person name="Scheffler J.A."/>
            <person name="Scheffler B.E."/>
            <person name="Wendel J.F."/>
        </authorList>
    </citation>
    <scope>NUCLEOTIDE SEQUENCE [LARGE SCALE GENOMIC DNA]</scope>
    <source>
        <strain evidence="1">1</strain>
        <tissue evidence="1">Leaf</tissue>
    </source>
</reference>
<feature type="non-terminal residue" evidence="1">
    <location>
        <position position="161"/>
    </location>
</feature>
<dbReference type="InterPro" id="IPR012337">
    <property type="entry name" value="RNaseH-like_sf"/>
</dbReference>
<proteinExistence type="predicted"/>
<evidence type="ECO:0000313" key="2">
    <source>
        <dbReference type="Proteomes" id="UP000593576"/>
    </source>
</evidence>
<evidence type="ECO:0000313" key="1">
    <source>
        <dbReference type="EMBL" id="MBA0868579.1"/>
    </source>
</evidence>